<proteinExistence type="predicted"/>
<dbReference type="Pfam" id="PF13508">
    <property type="entry name" value="Acetyltransf_7"/>
    <property type="match status" value="1"/>
</dbReference>
<feature type="domain" description="N-acetyltransferase" evidence="1">
    <location>
        <begin position="1"/>
        <end position="144"/>
    </location>
</feature>
<keyword evidence="2" id="KW-0808">Transferase</keyword>
<comment type="caution">
    <text evidence="2">The sequence shown here is derived from an EMBL/GenBank/DDBJ whole genome shotgun (WGS) entry which is preliminary data.</text>
</comment>
<dbReference type="Gene3D" id="3.40.630.30">
    <property type="match status" value="1"/>
</dbReference>
<dbReference type="PROSITE" id="PS51186">
    <property type="entry name" value="GNAT"/>
    <property type="match status" value="1"/>
</dbReference>
<evidence type="ECO:0000313" key="2">
    <source>
        <dbReference type="EMBL" id="OZG55246.1"/>
    </source>
</evidence>
<protein>
    <submittedName>
        <fullName evidence="2">GNAT family N-acetyltransferase</fullName>
    </submittedName>
</protein>
<evidence type="ECO:0000259" key="1">
    <source>
        <dbReference type="PROSITE" id="PS51186"/>
    </source>
</evidence>
<dbReference type="GO" id="GO:0016747">
    <property type="term" value="F:acyltransferase activity, transferring groups other than amino-acyl groups"/>
    <property type="evidence" value="ECO:0007669"/>
    <property type="project" value="InterPro"/>
</dbReference>
<dbReference type="Proteomes" id="UP000228976">
    <property type="component" value="Unassembled WGS sequence"/>
</dbReference>
<gene>
    <name evidence="2" type="ORF">AEAE_1043</name>
</gene>
<dbReference type="EMBL" id="MWWU01000003">
    <property type="protein sequence ID" value="OZG55246.1"/>
    <property type="molecule type" value="Genomic_DNA"/>
</dbReference>
<organism evidence="2 3">
    <name type="scientific">Aeriscardovia aeriphila</name>
    <dbReference type="NCBI Taxonomy" id="218139"/>
    <lineage>
        <taxon>Bacteria</taxon>
        <taxon>Bacillati</taxon>
        <taxon>Actinomycetota</taxon>
        <taxon>Actinomycetes</taxon>
        <taxon>Bifidobacteriales</taxon>
        <taxon>Bifidobacteriaceae</taxon>
        <taxon>Aeriscardovia</taxon>
    </lineage>
</organism>
<dbReference type="InterPro" id="IPR000182">
    <property type="entry name" value="GNAT_dom"/>
</dbReference>
<dbReference type="AlphaFoldDB" id="A0A261F8M9"/>
<reference evidence="2 3" key="1">
    <citation type="journal article" date="2017" name="BMC Genomics">
        <title>Comparative genomic and phylogenomic analyses of the Bifidobacteriaceae family.</title>
        <authorList>
            <person name="Lugli G.A."/>
            <person name="Milani C."/>
            <person name="Turroni F."/>
            <person name="Duranti S."/>
            <person name="Mancabelli L."/>
            <person name="Mangifesta M."/>
            <person name="Ferrario C."/>
            <person name="Modesto M."/>
            <person name="Mattarelli P."/>
            <person name="Jiri K."/>
            <person name="van Sinderen D."/>
            <person name="Ventura M."/>
        </authorList>
    </citation>
    <scope>NUCLEOTIDE SEQUENCE [LARGE SCALE GENOMIC DNA]</scope>
    <source>
        <strain evidence="2 3">LMG 21773</strain>
    </source>
</reference>
<dbReference type="CDD" id="cd04301">
    <property type="entry name" value="NAT_SF"/>
    <property type="match status" value="1"/>
</dbReference>
<sequence>MRSGNLELSCHLAHSYAQAPTQHIHLMLRDFNRDHFETKESHELAVWLTDQGKLVGGVYGEVFGQWLEVEYLVVAAEYRQQGWGSLLLERMEKAGQQAGARHVLLNTFGFQGKLFYPRFGYHEIGRIENYPLTGSQHWFVKRLN</sequence>
<keyword evidence="3" id="KW-1185">Reference proteome</keyword>
<dbReference type="SUPFAM" id="SSF55729">
    <property type="entry name" value="Acyl-CoA N-acyltransferases (Nat)"/>
    <property type="match status" value="1"/>
</dbReference>
<dbReference type="InterPro" id="IPR016181">
    <property type="entry name" value="Acyl_CoA_acyltransferase"/>
</dbReference>
<accession>A0A261F8M9</accession>
<evidence type="ECO:0000313" key="3">
    <source>
        <dbReference type="Proteomes" id="UP000228976"/>
    </source>
</evidence>
<name>A0A261F8M9_9BIFI</name>